<protein>
    <submittedName>
        <fullName evidence="1">Uncharacterized protein</fullName>
    </submittedName>
</protein>
<keyword evidence="2" id="KW-1185">Reference proteome</keyword>
<organism evidence="1 2">
    <name type="scientific">Spiroplasma ixodetis</name>
    <dbReference type="NCBI Taxonomy" id="2141"/>
    <lineage>
        <taxon>Bacteria</taxon>
        <taxon>Bacillati</taxon>
        <taxon>Mycoplasmatota</taxon>
        <taxon>Mollicutes</taxon>
        <taxon>Entomoplasmatales</taxon>
        <taxon>Spiroplasmataceae</taxon>
        <taxon>Spiroplasma</taxon>
    </lineage>
</organism>
<accession>A0ABM8BTS5</accession>
<proteinExistence type="predicted"/>
<name>A0ABM8BTS5_9MOLU</name>
<dbReference type="Proteomes" id="UP001163387">
    <property type="component" value="Chromosome"/>
</dbReference>
<dbReference type="EMBL" id="AP026933">
    <property type="protein sequence ID" value="BDT03267.1"/>
    <property type="molecule type" value="Genomic_DNA"/>
</dbReference>
<sequence length="143" mass="17072">MAFITSYVQLNKKYNLNFSDNNYGFSWDIFKEFVGDEWAEYFTTNCFYRFVPTARGTRKTWNCLAFDLFICCNFSDSSVQEVRRYENTHSETTIGALMNVCQVLLDTYNINLRTSPHMYLCRKQWNWMSSIILFKLKNNVLHI</sequence>
<evidence type="ECO:0000313" key="2">
    <source>
        <dbReference type="Proteomes" id="UP001163387"/>
    </source>
</evidence>
<evidence type="ECO:0000313" key="1">
    <source>
        <dbReference type="EMBL" id="BDT03267.1"/>
    </source>
</evidence>
<gene>
    <name evidence="1" type="ORF">SHM_09130</name>
</gene>
<reference evidence="1 2" key="1">
    <citation type="journal article" date="2022" name="Front. Microbiol.">
        <title>Male-killing mechanisms vary between Spiroplasma species.</title>
        <authorList>
            <person name="Arai H."/>
            <person name="Inoue M."/>
            <person name="Kageyama D."/>
        </authorList>
    </citation>
    <scope>NUCLEOTIDE SEQUENCE [LARGE SCALE GENOMIC DNA]</scope>
    <source>
        <strain evidence="2">sHm</strain>
    </source>
</reference>
<dbReference type="RefSeq" id="WP_281749333.1">
    <property type="nucleotide sequence ID" value="NZ_AP026933.1"/>
</dbReference>